<proteinExistence type="predicted"/>
<organism evidence="1 2">
    <name type="scientific">Araneus ventricosus</name>
    <name type="common">Orbweaver spider</name>
    <name type="synonym">Epeira ventricosa</name>
    <dbReference type="NCBI Taxonomy" id="182803"/>
    <lineage>
        <taxon>Eukaryota</taxon>
        <taxon>Metazoa</taxon>
        <taxon>Ecdysozoa</taxon>
        <taxon>Arthropoda</taxon>
        <taxon>Chelicerata</taxon>
        <taxon>Arachnida</taxon>
        <taxon>Araneae</taxon>
        <taxon>Araneomorphae</taxon>
        <taxon>Entelegynae</taxon>
        <taxon>Araneoidea</taxon>
        <taxon>Araneidae</taxon>
        <taxon>Araneus</taxon>
    </lineage>
</organism>
<comment type="caution">
    <text evidence="1">The sequence shown here is derived from an EMBL/GenBank/DDBJ whole genome shotgun (WGS) entry which is preliminary data.</text>
</comment>
<dbReference type="Proteomes" id="UP000499080">
    <property type="component" value="Unassembled WGS sequence"/>
</dbReference>
<dbReference type="AlphaFoldDB" id="A0A4Y2GMP7"/>
<gene>
    <name evidence="1" type="ORF">AVEN_228750_1</name>
</gene>
<evidence type="ECO:0000313" key="1">
    <source>
        <dbReference type="EMBL" id="GBM53995.1"/>
    </source>
</evidence>
<dbReference type="EMBL" id="BGPR01001440">
    <property type="protein sequence ID" value="GBM53995.1"/>
    <property type="molecule type" value="Genomic_DNA"/>
</dbReference>
<name>A0A4Y2GMP7_ARAVE</name>
<sequence>MLLFELSPFCSLTLRCFCIDIVRSNGSDIYWSKNRKCYLENRGAGHWDREEEDVVMVPATRRAAVHRRYDAKFDET</sequence>
<keyword evidence="2" id="KW-1185">Reference proteome</keyword>
<evidence type="ECO:0000313" key="2">
    <source>
        <dbReference type="Proteomes" id="UP000499080"/>
    </source>
</evidence>
<reference evidence="1 2" key="1">
    <citation type="journal article" date="2019" name="Sci. Rep.">
        <title>Orb-weaving spider Araneus ventricosus genome elucidates the spidroin gene catalogue.</title>
        <authorList>
            <person name="Kono N."/>
            <person name="Nakamura H."/>
            <person name="Ohtoshi R."/>
            <person name="Moran D.A.P."/>
            <person name="Shinohara A."/>
            <person name="Yoshida Y."/>
            <person name="Fujiwara M."/>
            <person name="Mori M."/>
            <person name="Tomita M."/>
            <person name="Arakawa K."/>
        </authorList>
    </citation>
    <scope>NUCLEOTIDE SEQUENCE [LARGE SCALE GENOMIC DNA]</scope>
</reference>
<accession>A0A4Y2GMP7</accession>
<protein>
    <submittedName>
        <fullName evidence="1">Uncharacterized protein</fullName>
    </submittedName>
</protein>